<accession>A0A1G1W3W4</accession>
<dbReference type="Gene3D" id="3.90.550.10">
    <property type="entry name" value="Spore Coat Polysaccharide Biosynthesis Protein SpsA, Chain A"/>
    <property type="match status" value="1"/>
</dbReference>
<reference evidence="3 4" key="1">
    <citation type="journal article" date="2016" name="Nat. Commun.">
        <title>Thousands of microbial genomes shed light on interconnected biogeochemical processes in an aquifer system.</title>
        <authorList>
            <person name="Anantharaman K."/>
            <person name="Brown C.T."/>
            <person name="Hug L.A."/>
            <person name="Sharon I."/>
            <person name="Castelle C.J."/>
            <person name="Probst A.J."/>
            <person name="Thomas B.C."/>
            <person name="Singh A."/>
            <person name="Wilkins M.J."/>
            <person name="Karaoz U."/>
            <person name="Brodie E.L."/>
            <person name="Williams K.H."/>
            <person name="Hubbard S.S."/>
            <person name="Banfield J.F."/>
        </authorList>
    </citation>
    <scope>NUCLEOTIDE SEQUENCE [LARGE SCALE GENOMIC DNA]</scope>
</reference>
<comment type="caution">
    <text evidence="3">The sequence shown here is derived from an EMBL/GenBank/DDBJ whole genome shotgun (WGS) entry which is preliminary data.</text>
</comment>
<feature type="transmembrane region" description="Helical" evidence="1">
    <location>
        <begin position="227"/>
        <end position="247"/>
    </location>
</feature>
<protein>
    <recommendedName>
        <fullName evidence="2">Glycosyltransferase 2-like domain-containing protein</fullName>
    </recommendedName>
</protein>
<dbReference type="InterPro" id="IPR001173">
    <property type="entry name" value="Glyco_trans_2-like"/>
</dbReference>
<dbReference type="InterPro" id="IPR029044">
    <property type="entry name" value="Nucleotide-diphossugar_trans"/>
</dbReference>
<dbReference type="STRING" id="1797593.A3A65_04405"/>
<keyword evidence="1" id="KW-1133">Transmembrane helix</keyword>
<dbReference type="Proteomes" id="UP000176723">
    <property type="component" value="Unassembled WGS sequence"/>
</dbReference>
<dbReference type="EMBL" id="MHCL01000003">
    <property type="protein sequence ID" value="OGY22369.1"/>
    <property type="molecule type" value="Genomic_DNA"/>
</dbReference>
<dbReference type="PANTHER" id="PTHR43630:SF2">
    <property type="entry name" value="GLYCOSYLTRANSFERASE"/>
    <property type="match status" value="1"/>
</dbReference>
<evidence type="ECO:0000259" key="2">
    <source>
        <dbReference type="Pfam" id="PF00535"/>
    </source>
</evidence>
<gene>
    <name evidence="3" type="ORF">A3A65_04405</name>
</gene>
<dbReference type="SUPFAM" id="SSF53448">
    <property type="entry name" value="Nucleotide-diphospho-sugar transferases"/>
    <property type="match status" value="1"/>
</dbReference>
<name>A0A1G1W3W4_9BACT</name>
<dbReference type="PANTHER" id="PTHR43630">
    <property type="entry name" value="POLY-BETA-1,6-N-ACETYL-D-GLUCOSAMINE SYNTHASE"/>
    <property type="match status" value="1"/>
</dbReference>
<evidence type="ECO:0000313" key="3">
    <source>
        <dbReference type="EMBL" id="OGY22369.1"/>
    </source>
</evidence>
<keyword evidence="1" id="KW-0472">Membrane</keyword>
<keyword evidence="1" id="KW-0812">Transmembrane</keyword>
<organism evidence="3 4">
    <name type="scientific">Candidatus Chisholmbacteria bacterium RIFCSPLOWO2_01_FULL_49_14</name>
    <dbReference type="NCBI Taxonomy" id="1797593"/>
    <lineage>
        <taxon>Bacteria</taxon>
        <taxon>Candidatus Chisholmiibacteriota</taxon>
    </lineage>
</organism>
<dbReference type="Pfam" id="PF00535">
    <property type="entry name" value="Glycos_transf_2"/>
    <property type="match status" value="1"/>
</dbReference>
<proteinExistence type="predicted"/>
<feature type="domain" description="Glycosyltransferase 2-like" evidence="2">
    <location>
        <begin position="4"/>
        <end position="123"/>
    </location>
</feature>
<dbReference type="CDD" id="cd02511">
    <property type="entry name" value="Beta4Glucosyltransferase"/>
    <property type="match status" value="1"/>
</dbReference>
<evidence type="ECO:0000313" key="4">
    <source>
        <dbReference type="Proteomes" id="UP000176723"/>
    </source>
</evidence>
<sequence length="256" mass="29602">MSLSVVLATYNEEKNITSCLKSVKGFADELIVVDGSSTDQTREIARRLGAKVIKTENLPMFHTNKQMAIEAASGDWILQLDADEIVSKELERKIRKIIKTESPASAFAIPRKNYFLGRWLRKGGQYPDNVIRLFKRGKARFPQKSVHEQLEVDGEVKKLTGHLIHHTAPTLARYVNSANRYTSLTAQELKQQRIKLSPQQTFKFVVFKPCRTFFLNYVRHKGFMDGFPGFVFALFSGLHWPIAYMKYWEQERMRKK</sequence>
<dbReference type="AlphaFoldDB" id="A0A1G1W3W4"/>
<evidence type="ECO:0000256" key="1">
    <source>
        <dbReference type="SAM" id="Phobius"/>
    </source>
</evidence>